<dbReference type="NCBIfam" id="TIGR00711">
    <property type="entry name" value="efflux_EmrB"/>
    <property type="match status" value="1"/>
</dbReference>
<keyword evidence="4" id="KW-1003">Cell membrane</keyword>
<dbReference type="KEGG" id="cphy:B5808_01200"/>
<reference evidence="8 9" key="1">
    <citation type="submission" date="2017-04" db="EMBL/GenBank/DDBJ databases">
        <authorList>
            <person name="Afonso C.L."/>
            <person name="Miller P.J."/>
            <person name="Scott M.A."/>
            <person name="Spackman E."/>
            <person name="Goraichik I."/>
            <person name="Dimitrov K.M."/>
            <person name="Suarez D.L."/>
            <person name="Swayne D.E."/>
        </authorList>
    </citation>
    <scope>NUCLEOTIDE SEQUENCE [LARGE SCALE GENOMIC DNA]</scope>
    <source>
        <strain evidence="9">XA(T)</strain>
    </source>
</reference>
<evidence type="ECO:0000256" key="3">
    <source>
        <dbReference type="ARBA" id="ARBA00022448"/>
    </source>
</evidence>
<dbReference type="PRINTS" id="PR01036">
    <property type="entry name" value="TCRTETB"/>
</dbReference>
<dbReference type="SUPFAM" id="SSF103473">
    <property type="entry name" value="MFS general substrate transporter"/>
    <property type="match status" value="1"/>
</dbReference>
<dbReference type="InterPro" id="IPR036259">
    <property type="entry name" value="MFS_trans_sf"/>
</dbReference>
<evidence type="ECO:0000313" key="8">
    <source>
        <dbReference type="EMBL" id="ARJ04003.1"/>
    </source>
</evidence>
<dbReference type="InterPro" id="IPR011701">
    <property type="entry name" value="MFS"/>
</dbReference>
<dbReference type="CDD" id="cd17321">
    <property type="entry name" value="MFS_MMR_MDR_like"/>
    <property type="match status" value="1"/>
</dbReference>
<keyword evidence="6" id="KW-1133">Transmembrane helix</keyword>
<evidence type="ECO:0000256" key="4">
    <source>
        <dbReference type="ARBA" id="ARBA00022475"/>
    </source>
</evidence>
<dbReference type="Gene3D" id="1.20.1720.10">
    <property type="entry name" value="Multidrug resistance protein D"/>
    <property type="match status" value="1"/>
</dbReference>
<dbReference type="PANTHER" id="PTHR42718">
    <property type="entry name" value="MAJOR FACILITATOR SUPERFAMILY MULTIDRUG TRANSPORTER MFSC"/>
    <property type="match status" value="1"/>
</dbReference>
<dbReference type="InterPro" id="IPR004638">
    <property type="entry name" value="EmrB-like"/>
</dbReference>
<dbReference type="EMBL" id="CP020715">
    <property type="protein sequence ID" value="ARJ04003.1"/>
    <property type="molecule type" value="Genomic_DNA"/>
</dbReference>
<evidence type="ECO:0000256" key="1">
    <source>
        <dbReference type="ARBA" id="ARBA00004651"/>
    </source>
</evidence>
<dbReference type="AlphaFoldDB" id="A0A1X9LFV2"/>
<evidence type="ECO:0000313" key="9">
    <source>
        <dbReference type="Proteomes" id="UP000192775"/>
    </source>
</evidence>
<protein>
    <submittedName>
        <fullName evidence="8">Uncharacterized protein</fullName>
    </submittedName>
</protein>
<comment type="similarity">
    <text evidence="2">Belongs to the major facilitator superfamily. EmrB family.</text>
</comment>
<accession>A0A1X9LFV2</accession>
<keyword evidence="7" id="KW-0472">Membrane</keyword>
<keyword evidence="3" id="KW-0813">Transport</keyword>
<dbReference type="InterPro" id="IPR020846">
    <property type="entry name" value="MFS_dom"/>
</dbReference>
<organism evidence="8 9">
    <name type="scientific">Cnuibacter physcomitrellae</name>
    <dbReference type="NCBI Taxonomy" id="1619308"/>
    <lineage>
        <taxon>Bacteria</taxon>
        <taxon>Bacillati</taxon>
        <taxon>Actinomycetota</taxon>
        <taxon>Actinomycetes</taxon>
        <taxon>Micrococcales</taxon>
        <taxon>Microbacteriaceae</taxon>
        <taxon>Cnuibacter</taxon>
    </lineage>
</organism>
<evidence type="ECO:0000256" key="7">
    <source>
        <dbReference type="ARBA" id="ARBA00023136"/>
    </source>
</evidence>
<dbReference type="GO" id="GO:0005886">
    <property type="term" value="C:plasma membrane"/>
    <property type="evidence" value="ECO:0007669"/>
    <property type="project" value="UniProtKB-SubCell"/>
</dbReference>
<dbReference type="RefSeq" id="WP_085017815.1">
    <property type="nucleotide sequence ID" value="NZ_BMHD01000001.1"/>
</dbReference>
<dbReference type="Proteomes" id="UP000192775">
    <property type="component" value="Chromosome"/>
</dbReference>
<sequence length="512" mass="53354">MTTTGTRRGTRVLALVAMTFANAMVLVDQTAVPLILPSVMDDLHVGSQMVQWVLTGSLLPLAGLLVFGGRLGDLFGHRRIFVLGTVIFAGASACAGFAPTFEVLIAFRVLQGAGGALMLPTTVAVISSVYPGAERGRALGIMGGIAAIAGALGPAIGGGLTTSLGWRSVLLINVPLAALAVIAAFVSVKADARRTVRPHVDLRGTLLLCVALVGLVFGLSQSQSWGWASPGVLIPLVVAVAAGVVFVIWERRTPDPLLDFALLRKYPNYAGATLSQGFAGVAEMGLGVLFPLLLVLNLGMDPGLAGLALIPSTLPMILIAPLAGRWYDRSGGRLPLTVGFLVLALAGIALAIGVHSRDYWMLFPGFLVYGIGLALVLTVNDPVSLDTVPEKDHGQASGVSATAEQFGGAFGIAVLYLVFHTVYVLRLDSGLAGALTPAQQEQLKDDIIAAESTGLHPSTFDPAFSRYLELTLDSSIWGMSVAFLTVTVLALVALVLTRRFVRPGPPPADPDA</sequence>
<dbReference type="PANTHER" id="PTHR42718:SF9">
    <property type="entry name" value="MAJOR FACILITATOR SUPERFAMILY MULTIDRUG TRANSPORTER MFSC"/>
    <property type="match status" value="1"/>
</dbReference>
<dbReference type="Pfam" id="PF07690">
    <property type="entry name" value="MFS_1"/>
    <property type="match status" value="1"/>
</dbReference>
<dbReference type="PROSITE" id="PS50850">
    <property type="entry name" value="MFS"/>
    <property type="match status" value="1"/>
</dbReference>
<evidence type="ECO:0000256" key="6">
    <source>
        <dbReference type="ARBA" id="ARBA00022989"/>
    </source>
</evidence>
<name>A0A1X9LFV2_9MICO</name>
<comment type="subcellular location">
    <subcellularLocation>
        <location evidence="1">Cell membrane</location>
        <topology evidence="1">Multi-pass membrane protein</topology>
    </subcellularLocation>
</comment>
<dbReference type="Gene3D" id="1.20.1250.20">
    <property type="entry name" value="MFS general substrate transporter like domains"/>
    <property type="match status" value="1"/>
</dbReference>
<proteinExistence type="inferred from homology"/>
<gene>
    <name evidence="8" type="ORF">B5808_01200</name>
</gene>
<dbReference type="STRING" id="1619308.B5808_01200"/>
<evidence type="ECO:0000256" key="5">
    <source>
        <dbReference type="ARBA" id="ARBA00022692"/>
    </source>
</evidence>
<keyword evidence="5" id="KW-0812">Transmembrane</keyword>
<dbReference type="GO" id="GO:0022857">
    <property type="term" value="F:transmembrane transporter activity"/>
    <property type="evidence" value="ECO:0007669"/>
    <property type="project" value="InterPro"/>
</dbReference>
<evidence type="ECO:0000256" key="2">
    <source>
        <dbReference type="ARBA" id="ARBA00008537"/>
    </source>
</evidence>
<keyword evidence="9" id="KW-1185">Reference proteome</keyword>